<reference evidence="7" key="1">
    <citation type="journal article" date="2014" name="Int. J. Syst. Evol. Microbiol.">
        <title>Complete genome sequence of Corynebacterium casei LMG S-19264T (=DSM 44701T), isolated from a smear-ripened cheese.</title>
        <authorList>
            <consortium name="US DOE Joint Genome Institute (JGI-PGF)"/>
            <person name="Walter F."/>
            <person name="Albersmeier A."/>
            <person name="Kalinowski J."/>
            <person name="Ruckert C."/>
        </authorList>
    </citation>
    <scope>NUCLEOTIDE SEQUENCE</scope>
    <source>
        <strain evidence="7">CGMCC 1.15290</strain>
    </source>
</reference>
<dbReference type="InterPro" id="IPR012944">
    <property type="entry name" value="SusD_RagB_dom"/>
</dbReference>
<dbReference type="Proteomes" id="UP000627292">
    <property type="component" value="Unassembled WGS sequence"/>
</dbReference>
<evidence type="ECO:0000259" key="6">
    <source>
        <dbReference type="Pfam" id="PF07980"/>
    </source>
</evidence>
<gene>
    <name evidence="7" type="ORF">GCM10011379_40590</name>
</gene>
<evidence type="ECO:0000313" key="8">
    <source>
        <dbReference type="Proteomes" id="UP000627292"/>
    </source>
</evidence>
<dbReference type="Gene3D" id="1.25.40.390">
    <property type="match status" value="1"/>
</dbReference>
<comment type="similarity">
    <text evidence="2">Belongs to the SusD family.</text>
</comment>
<evidence type="ECO:0000256" key="3">
    <source>
        <dbReference type="ARBA" id="ARBA00022729"/>
    </source>
</evidence>
<protein>
    <recommendedName>
        <fullName evidence="6">RagB/SusD domain-containing protein</fullName>
    </recommendedName>
</protein>
<evidence type="ECO:0000313" key="7">
    <source>
        <dbReference type="EMBL" id="GGH76163.1"/>
    </source>
</evidence>
<comment type="subcellular location">
    <subcellularLocation>
        <location evidence="1">Cell outer membrane</location>
    </subcellularLocation>
</comment>
<dbReference type="AlphaFoldDB" id="A0A917J0H0"/>
<name>A0A917J0H0_9BACT</name>
<reference evidence="7" key="2">
    <citation type="submission" date="2020-09" db="EMBL/GenBank/DDBJ databases">
        <authorList>
            <person name="Sun Q."/>
            <person name="Zhou Y."/>
        </authorList>
    </citation>
    <scope>NUCLEOTIDE SEQUENCE</scope>
    <source>
        <strain evidence="7">CGMCC 1.15290</strain>
    </source>
</reference>
<comment type="caution">
    <text evidence="7">The sequence shown here is derived from an EMBL/GenBank/DDBJ whole genome shotgun (WGS) entry which is preliminary data.</text>
</comment>
<feature type="domain" description="RagB/SusD" evidence="6">
    <location>
        <begin position="4"/>
        <end position="139"/>
    </location>
</feature>
<keyword evidence="4" id="KW-0472">Membrane</keyword>
<organism evidence="7 8">
    <name type="scientific">Filimonas zeae</name>
    <dbReference type="NCBI Taxonomy" id="1737353"/>
    <lineage>
        <taxon>Bacteria</taxon>
        <taxon>Pseudomonadati</taxon>
        <taxon>Bacteroidota</taxon>
        <taxon>Chitinophagia</taxon>
        <taxon>Chitinophagales</taxon>
        <taxon>Chitinophagaceae</taxon>
        <taxon>Filimonas</taxon>
    </lineage>
</organism>
<dbReference type="EMBL" id="BMIB01000004">
    <property type="protein sequence ID" value="GGH76163.1"/>
    <property type="molecule type" value="Genomic_DNA"/>
</dbReference>
<keyword evidence="5" id="KW-0998">Cell outer membrane</keyword>
<evidence type="ECO:0000256" key="1">
    <source>
        <dbReference type="ARBA" id="ARBA00004442"/>
    </source>
</evidence>
<evidence type="ECO:0000256" key="2">
    <source>
        <dbReference type="ARBA" id="ARBA00006275"/>
    </source>
</evidence>
<keyword evidence="3" id="KW-0732">Signal</keyword>
<dbReference type="InterPro" id="IPR011990">
    <property type="entry name" value="TPR-like_helical_dom_sf"/>
</dbReference>
<evidence type="ECO:0000256" key="4">
    <source>
        <dbReference type="ARBA" id="ARBA00023136"/>
    </source>
</evidence>
<evidence type="ECO:0000256" key="5">
    <source>
        <dbReference type="ARBA" id="ARBA00023237"/>
    </source>
</evidence>
<dbReference type="GO" id="GO:0009279">
    <property type="term" value="C:cell outer membrane"/>
    <property type="evidence" value="ECO:0007669"/>
    <property type="project" value="UniProtKB-SubCell"/>
</dbReference>
<proteinExistence type="inferred from homology"/>
<sequence>MANSKEEMRGLIMNERMVELAFEGKRNEDLRRTRRMHKLTGTIEQMVQWQFLDAPATKLRDSLEKPFGVNTLGLAPTLCIRDTLNWSNTTSLKKFFRLPHTYSAPVNNGNFAFPQNYYFMPINSIFLNSSPLLDQTAGWEGGTFDPM</sequence>
<dbReference type="Pfam" id="PF07980">
    <property type="entry name" value="SusD_RagB"/>
    <property type="match status" value="1"/>
</dbReference>
<dbReference type="RefSeq" id="WP_188955769.1">
    <property type="nucleotide sequence ID" value="NZ_BMIB01000004.1"/>
</dbReference>
<dbReference type="SUPFAM" id="SSF48452">
    <property type="entry name" value="TPR-like"/>
    <property type="match status" value="1"/>
</dbReference>
<accession>A0A917J0H0</accession>
<keyword evidence="8" id="KW-1185">Reference proteome</keyword>